<reference evidence="4 5" key="1">
    <citation type="journal article" date="2018" name="Nat. Biotechnol.">
        <title>A standardized bacterial taxonomy based on genome phylogeny substantially revises the tree of life.</title>
        <authorList>
            <person name="Parks D.H."/>
            <person name="Chuvochina M."/>
            <person name="Waite D.W."/>
            <person name="Rinke C."/>
            <person name="Skarshewski A."/>
            <person name="Chaumeil P.A."/>
            <person name="Hugenholtz P."/>
        </authorList>
    </citation>
    <scope>NUCLEOTIDE SEQUENCE [LARGE SCALE GENOMIC DNA]</scope>
    <source>
        <strain evidence="4">UBA11247</strain>
    </source>
</reference>
<evidence type="ECO:0000313" key="5">
    <source>
        <dbReference type="Proteomes" id="UP000261739"/>
    </source>
</evidence>
<dbReference type="InterPro" id="IPR017438">
    <property type="entry name" value="ATP-NAD_kinase_N"/>
</dbReference>
<evidence type="ECO:0000256" key="1">
    <source>
        <dbReference type="ARBA" id="ARBA00001946"/>
    </source>
</evidence>
<dbReference type="Gene3D" id="3.40.50.10330">
    <property type="entry name" value="Probable inorganic polyphosphate/atp-NAD kinase, domain 1"/>
    <property type="match status" value="1"/>
</dbReference>
<name>A0A3D4T0V2_9CORY</name>
<dbReference type="SUPFAM" id="SSF111331">
    <property type="entry name" value="NAD kinase/diacylglycerol kinase-like"/>
    <property type="match status" value="1"/>
</dbReference>
<protein>
    <submittedName>
        <fullName evidence="4">Diacylglycerol kinase</fullName>
    </submittedName>
</protein>
<keyword evidence="4" id="KW-0418">Kinase</keyword>
<accession>A0A3D4T0V2</accession>
<evidence type="ECO:0000259" key="3">
    <source>
        <dbReference type="PROSITE" id="PS50146"/>
    </source>
</evidence>
<dbReference type="GO" id="GO:0004143">
    <property type="term" value="F:ATP-dependent diacylglycerol kinase activity"/>
    <property type="evidence" value="ECO:0007669"/>
    <property type="project" value="TreeGrafter"/>
</dbReference>
<dbReference type="InterPro" id="IPR050187">
    <property type="entry name" value="Lipid_Phosphate_FormReg"/>
</dbReference>
<dbReference type="PANTHER" id="PTHR12358:SF106">
    <property type="entry name" value="LIPID KINASE YEGS"/>
    <property type="match status" value="1"/>
</dbReference>
<keyword evidence="4" id="KW-0808">Transferase</keyword>
<feature type="domain" description="DAGKc" evidence="3">
    <location>
        <begin position="1"/>
        <end position="141"/>
    </location>
</feature>
<dbReference type="AlphaFoldDB" id="A0A3D4T0V2"/>
<dbReference type="InterPro" id="IPR001206">
    <property type="entry name" value="Diacylglycerol_kinase_cat_dom"/>
</dbReference>
<sequence>MRVLLITNPYATSTTRVGRDAVASALASRVDVDVVPTTHRGHAAELGARSVEQGYDAVVVHGGDGSVNEVVNGMLGTPGEPAARGSAPVDPADLPAVGVVPGGNANVFARALGVDRHPVQATAQLVDSLVAGRRRTVGLGHMLDRWFLFNAGMGLDASVVRGVDEKRGTGRPVTNLMYLQTAAAAFLKPELTDADITVEVPGRAPVSGVRFGFVSNTAPWTYLGPRAIRTNPGTDFDHGLGLFAATSTALLPSLALGAQLLAGSGDPRGRSLVRDDDLAWVRFTADRPVDVQMDGEYLGTHRTVEFGCRPGVLDVVAGR</sequence>
<evidence type="ECO:0000313" key="4">
    <source>
        <dbReference type="EMBL" id="HCT14955.1"/>
    </source>
</evidence>
<dbReference type="Pfam" id="PF00781">
    <property type="entry name" value="DAGK_cat"/>
    <property type="match status" value="1"/>
</dbReference>
<dbReference type="STRING" id="863239.GCA_000213935_02543"/>
<dbReference type="Gene3D" id="2.60.200.40">
    <property type="match status" value="1"/>
</dbReference>
<dbReference type="EMBL" id="DQID01000239">
    <property type="protein sequence ID" value="HCT14955.1"/>
    <property type="molecule type" value="Genomic_DNA"/>
</dbReference>
<evidence type="ECO:0000256" key="2">
    <source>
        <dbReference type="ARBA" id="ARBA00005983"/>
    </source>
</evidence>
<dbReference type="PANTHER" id="PTHR12358">
    <property type="entry name" value="SPHINGOSINE KINASE"/>
    <property type="match status" value="1"/>
</dbReference>
<proteinExistence type="inferred from homology"/>
<organism evidence="4 5">
    <name type="scientific">Corynebacterium nuruki</name>
    <dbReference type="NCBI Taxonomy" id="1032851"/>
    <lineage>
        <taxon>Bacteria</taxon>
        <taxon>Bacillati</taxon>
        <taxon>Actinomycetota</taxon>
        <taxon>Actinomycetes</taxon>
        <taxon>Mycobacteriales</taxon>
        <taxon>Corynebacteriaceae</taxon>
        <taxon>Corynebacterium</taxon>
    </lineage>
</organism>
<comment type="similarity">
    <text evidence="2">Belongs to the diacylglycerol/lipid kinase family.</text>
</comment>
<dbReference type="InterPro" id="IPR016064">
    <property type="entry name" value="NAD/diacylglycerol_kinase_sf"/>
</dbReference>
<dbReference type="PROSITE" id="PS50146">
    <property type="entry name" value="DAGK"/>
    <property type="match status" value="1"/>
</dbReference>
<dbReference type="GO" id="GO:0005886">
    <property type="term" value="C:plasma membrane"/>
    <property type="evidence" value="ECO:0007669"/>
    <property type="project" value="TreeGrafter"/>
</dbReference>
<gene>
    <name evidence="4" type="ORF">DIW82_09290</name>
</gene>
<comment type="caution">
    <text evidence="4">The sequence shown here is derived from an EMBL/GenBank/DDBJ whole genome shotgun (WGS) entry which is preliminary data.</text>
</comment>
<dbReference type="Proteomes" id="UP000261739">
    <property type="component" value="Unassembled WGS sequence"/>
</dbReference>
<comment type="cofactor">
    <cofactor evidence="1">
        <name>Mg(2+)</name>
        <dbReference type="ChEBI" id="CHEBI:18420"/>
    </cofactor>
</comment>
<dbReference type="SMART" id="SM00046">
    <property type="entry name" value="DAGKc"/>
    <property type="match status" value="1"/>
</dbReference>
<dbReference type="RefSeq" id="WP_029448788.1">
    <property type="nucleotide sequence ID" value="NZ_DAITTW010000082.1"/>
</dbReference>